<dbReference type="OrthoDB" id="8062037at2759"/>
<dbReference type="Proteomes" id="UP000091857">
    <property type="component" value="Chromosome 14"/>
</dbReference>
<protein>
    <recommendedName>
        <fullName evidence="2">RING-type E3 ubiquitin transferase</fullName>
        <ecNumber evidence="2">2.3.2.27</ecNumber>
    </recommendedName>
</protein>
<dbReference type="Gene3D" id="3.30.40.10">
    <property type="entry name" value="Zinc/RING finger domain, C3HC4 (zinc finger)"/>
    <property type="match status" value="1"/>
</dbReference>
<reference evidence="11 12" key="1">
    <citation type="submission" date="2016-02" db="EMBL/GenBank/DDBJ databases">
        <title>WGS assembly of Manihot esculenta.</title>
        <authorList>
            <person name="Bredeson J.V."/>
            <person name="Prochnik S.E."/>
            <person name="Lyons J.B."/>
            <person name="Schmutz J."/>
            <person name="Grimwood J."/>
            <person name="Vrebalov J."/>
            <person name="Bart R.S."/>
            <person name="Amuge T."/>
            <person name="Ferguson M.E."/>
            <person name="Green R."/>
            <person name="Putnam N."/>
            <person name="Stites J."/>
            <person name="Rounsley S."/>
            <person name="Rokhsar D.S."/>
        </authorList>
    </citation>
    <scope>NUCLEOTIDE SEQUENCE [LARGE SCALE GENOMIC DNA]</scope>
    <source>
        <strain evidence="12">cv. AM560-2</strain>
        <tissue evidence="11">Leaf</tissue>
    </source>
</reference>
<evidence type="ECO:0000256" key="2">
    <source>
        <dbReference type="ARBA" id="ARBA00012483"/>
    </source>
</evidence>
<keyword evidence="4" id="KW-0479">Metal-binding</keyword>
<evidence type="ECO:0000313" key="12">
    <source>
        <dbReference type="Proteomes" id="UP000091857"/>
    </source>
</evidence>
<dbReference type="GO" id="GO:0061630">
    <property type="term" value="F:ubiquitin protein ligase activity"/>
    <property type="evidence" value="ECO:0000318"/>
    <property type="project" value="GO_Central"/>
</dbReference>
<keyword evidence="3" id="KW-0808">Transferase</keyword>
<dbReference type="InterPro" id="IPR013083">
    <property type="entry name" value="Znf_RING/FYVE/PHD"/>
</dbReference>
<dbReference type="Gramene" id="Manes.14G090100.5.v8.1">
    <property type="protein sequence ID" value="Manes.14G090100.5.v8.1.CDS.1"/>
    <property type="gene ID" value="Manes.14G090100.v8.1"/>
</dbReference>
<sequence>MANISHLHRYLHHDPVDGESHHRRHHYRLPQHHHHLTADPYFPLFSSSSSGTHPPHAAIRDPSPRPGHTNFNIRTLEDDDVSDSESVILGGPDLLDRENQVSLVMDMFQHRVLQSQVTGHSSHLASDSLNELDFGDIEENYVLSMDNLELDLGLRIGLDGHESGEFQNTGRNHSHSDTNNNNDDDYSRNVVIDDDYDDNFFMERSLSGTQSCGAESTVSFCTSSVRVVGFGSDPDSEDNENSLTIDFYSGHDDVLDRVNIENDNYDNVDRDDEEDASVNIPLCWDSLQLEDDRENNEDFEWEEVDSRVDEREVLSMFVDDEQASVSISISPIIALEDMESLERGGGLGNLEWEVLLNANNLDTNLEHDHDHAAELYFGDHDDYIYTTEYETLFGHFAENENAMLGRPPAAKSVVEKLPSVFLTKEDVDNSNALCAVCNDEINVGGRARKLPCTHWYHGECILPWLAIRNTCPICRYELPTDDVDYERRKAAAQRTVTAGLHL</sequence>
<evidence type="ECO:0000256" key="8">
    <source>
        <dbReference type="PROSITE-ProRule" id="PRU00175"/>
    </source>
</evidence>
<evidence type="ECO:0000259" key="10">
    <source>
        <dbReference type="PROSITE" id="PS50089"/>
    </source>
</evidence>
<dbReference type="SMART" id="SM00184">
    <property type="entry name" value="RING"/>
    <property type="match status" value="1"/>
</dbReference>
<evidence type="ECO:0000256" key="7">
    <source>
        <dbReference type="ARBA" id="ARBA00022833"/>
    </source>
</evidence>
<keyword evidence="6" id="KW-0833">Ubl conjugation pathway</keyword>
<feature type="compositionally biased region" description="Basic residues" evidence="9">
    <location>
        <begin position="1"/>
        <end position="11"/>
    </location>
</feature>
<feature type="domain" description="RING-type" evidence="10">
    <location>
        <begin position="434"/>
        <end position="475"/>
    </location>
</feature>
<dbReference type="PROSITE" id="PS50089">
    <property type="entry name" value="ZF_RING_2"/>
    <property type="match status" value="1"/>
</dbReference>
<dbReference type="GO" id="GO:0008270">
    <property type="term" value="F:zinc ion binding"/>
    <property type="evidence" value="ECO:0007669"/>
    <property type="project" value="UniProtKB-KW"/>
</dbReference>
<evidence type="ECO:0000256" key="1">
    <source>
        <dbReference type="ARBA" id="ARBA00000900"/>
    </source>
</evidence>
<dbReference type="OMA" id="VNEDFEW"/>
<feature type="region of interest" description="Disordered" evidence="9">
    <location>
        <begin position="165"/>
        <end position="188"/>
    </location>
</feature>
<dbReference type="Pfam" id="PF13639">
    <property type="entry name" value="zf-RING_2"/>
    <property type="match status" value="1"/>
</dbReference>
<dbReference type="EMBL" id="CM004400">
    <property type="protein sequence ID" value="OAY31173.1"/>
    <property type="molecule type" value="Genomic_DNA"/>
</dbReference>
<evidence type="ECO:0000256" key="6">
    <source>
        <dbReference type="ARBA" id="ARBA00022786"/>
    </source>
</evidence>
<keyword evidence="12" id="KW-1185">Reference proteome</keyword>
<organism evidence="11 12">
    <name type="scientific">Manihot esculenta</name>
    <name type="common">Cassava</name>
    <name type="synonym">Jatropha manihot</name>
    <dbReference type="NCBI Taxonomy" id="3983"/>
    <lineage>
        <taxon>Eukaryota</taxon>
        <taxon>Viridiplantae</taxon>
        <taxon>Streptophyta</taxon>
        <taxon>Embryophyta</taxon>
        <taxon>Tracheophyta</taxon>
        <taxon>Spermatophyta</taxon>
        <taxon>Magnoliopsida</taxon>
        <taxon>eudicotyledons</taxon>
        <taxon>Gunneridae</taxon>
        <taxon>Pentapetalae</taxon>
        <taxon>rosids</taxon>
        <taxon>fabids</taxon>
        <taxon>Malpighiales</taxon>
        <taxon>Euphorbiaceae</taxon>
        <taxon>Crotonoideae</taxon>
        <taxon>Manihoteae</taxon>
        <taxon>Manihot</taxon>
    </lineage>
</organism>
<evidence type="ECO:0000256" key="5">
    <source>
        <dbReference type="ARBA" id="ARBA00022771"/>
    </source>
</evidence>
<dbReference type="STRING" id="3983.A0A251JBN5"/>
<evidence type="ECO:0000313" key="11">
    <source>
        <dbReference type="EMBL" id="OAY31173.1"/>
    </source>
</evidence>
<dbReference type="GO" id="GO:0006511">
    <property type="term" value="P:ubiquitin-dependent protein catabolic process"/>
    <property type="evidence" value="ECO:0000318"/>
    <property type="project" value="GO_Central"/>
</dbReference>
<dbReference type="InterPro" id="IPR001841">
    <property type="entry name" value="Znf_RING"/>
</dbReference>
<comment type="catalytic activity">
    <reaction evidence="1">
        <text>S-ubiquitinyl-[E2 ubiquitin-conjugating enzyme]-L-cysteine + [acceptor protein]-L-lysine = [E2 ubiquitin-conjugating enzyme]-L-cysteine + N(6)-ubiquitinyl-[acceptor protein]-L-lysine.</text>
        <dbReference type="EC" id="2.3.2.27"/>
    </reaction>
</comment>
<dbReference type="PANTHER" id="PTHR15710">
    <property type="entry name" value="E3 UBIQUITIN-PROTEIN LIGASE PRAJA"/>
    <property type="match status" value="1"/>
</dbReference>
<accession>A0A251JBN5</accession>
<feature type="region of interest" description="Disordered" evidence="9">
    <location>
        <begin position="45"/>
        <end position="68"/>
    </location>
</feature>
<proteinExistence type="predicted"/>
<evidence type="ECO:0000256" key="3">
    <source>
        <dbReference type="ARBA" id="ARBA00022679"/>
    </source>
</evidence>
<dbReference type="SUPFAM" id="SSF57850">
    <property type="entry name" value="RING/U-box"/>
    <property type="match status" value="1"/>
</dbReference>
<keyword evidence="7" id="KW-0862">Zinc</keyword>
<keyword evidence="5 8" id="KW-0863">Zinc-finger</keyword>
<feature type="region of interest" description="Disordered" evidence="9">
    <location>
        <begin position="1"/>
        <end position="24"/>
    </location>
</feature>
<gene>
    <name evidence="11" type="ORF">MANES_14G090100</name>
</gene>
<dbReference type="AlphaFoldDB" id="A0A251JBN5"/>
<dbReference type="EC" id="2.3.2.27" evidence="2"/>
<evidence type="ECO:0000256" key="4">
    <source>
        <dbReference type="ARBA" id="ARBA00022723"/>
    </source>
</evidence>
<dbReference type="PANTHER" id="PTHR15710:SF108">
    <property type="entry name" value="OS03G0286100 PROTEIN"/>
    <property type="match status" value="1"/>
</dbReference>
<evidence type="ECO:0000256" key="9">
    <source>
        <dbReference type="SAM" id="MobiDB-lite"/>
    </source>
</evidence>
<dbReference type="EMBL" id="CM004400">
    <property type="protein sequence ID" value="OAY31174.1"/>
    <property type="molecule type" value="Genomic_DNA"/>
</dbReference>
<dbReference type="FunFam" id="3.30.40.10:FF:000022">
    <property type="entry name" value="E3 ubiquitin-protein ligase RING1-like"/>
    <property type="match status" value="1"/>
</dbReference>
<name>A0A251JBN5_MANES</name>